<feature type="compositionally biased region" description="Basic residues" evidence="1">
    <location>
        <begin position="140"/>
        <end position="150"/>
    </location>
</feature>
<protein>
    <submittedName>
        <fullName evidence="2">Uncharacterized protein</fullName>
    </submittedName>
</protein>
<name>A0AAQ4D6G5_AMBAM</name>
<feature type="region of interest" description="Disordered" evidence="1">
    <location>
        <begin position="133"/>
        <end position="155"/>
    </location>
</feature>
<dbReference type="EMBL" id="JARKHS020034548">
    <property type="protein sequence ID" value="KAK8758055.1"/>
    <property type="molecule type" value="Genomic_DNA"/>
</dbReference>
<dbReference type="Proteomes" id="UP001321473">
    <property type="component" value="Unassembled WGS sequence"/>
</dbReference>
<evidence type="ECO:0000313" key="2">
    <source>
        <dbReference type="EMBL" id="KAK8758055.1"/>
    </source>
</evidence>
<comment type="caution">
    <text evidence="2">The sequence shown here is derived from an EMBL/GenBank/DDBJ whole genome shotgun (WGS) entry which is preliminary data.</text>
</comment>
<keyword evidence="3" id="KW-1185">Reference proteome</keyword>
<evidence type="ECO:0000313" key="3">
    <source>
        <dbReference type="Proteomes" id="UP001321473"/>
    </source>
</evidence>
<organism evidence="2 3">
    <name type="scientific">Amblyomma americanum</name>
    <name type="common">Lone star tick</name>
    <dbReference type="NCBI Taxonomy" id="6943"/>
    <lineage>
        <taxon>Eukaryota</taxon>
        <taxon>Metazoa</taxon>
        <taxon>Ecdysozoa</taxon>
        <taxon>Arthropoda</taxon>
        <taxon>Chelicerata</taxon>
        <taxon>Arachnida</taxon>
        <taxon>Acari</taxon>
        <taxon>Parasitiformes</taxon>
        <taxon>Ixodida</taxon>
        <taxon>Ixodoidea</taxon>
        <taxon>Ixodidae</taxon>
        <taxon>Amblyomminae</taxon>
        <taxon>Amblyomma</taxon>
    </lineage>
</organism>
<accession>A0AAQ4D6G5</accession>
<evidence type="ECO:0000256" key="1">
    <source>
        <dbReference type="SAM" id="MobiDB-lite"/>
    </source>
</evidence>
<reference evidence="2 3" key="1">
    <citation type="journal article" date="2023" name="Arcadia Sci">
        <title>De novo assembly of a long-read Amblyomma americanum tick genome.</title>
        <authorList>
            <person name="Chou S."/>
            <person name="Poskanzer K.E."/>
            <person name="Rollins M."/>
            <person name="Thuy-Boun P.S."/>
        </authorList>
    </citation>
    <scope>NUCLEOTIDE SEQUENCE [LARGE SCALE GENOMIC DNA]</scope>
    <source>
        <strain evidence="2">F_SG_1</strain>
        <tissue evidence="2">Salivary glands</tissue>
    </source>
</reference>
<sequence length="217" mass="24496">MGIPLPSPKLKNIETTKAASRGIYFRARWTLLQSVRSLACPSTTAVISGVLNVAVVLFSPSSPEKPRSQRRLLLPTDHGYLLQPSHGFFAGAAVSPLGCLLVLPSAAGGSGRLAEEDRCWQRRISRARAFRHQQAGSRQRVLRHRARGHRCRDPGYRRHELPHHFQDCRIYVPSDPDVHEGTVPPQNTNCQGHLHRCHHRSIERGALRLLVHMRRRF</sequence>
<proteinExistence type="predicted"/>
<gene>
    <name evidence="2" type="ORF">V5799_004313</name>
</gene>
<dbReference type="AlphaFoldDB" id="A0AAQ4D6G5"/>